<name>A0A067M195_BOTB1</name>
<organism evidence="2 3">
    <name type="scientific">Botryobasidium botryosum (strain FD-172 SS1)</name>
    <dbReference type="NCBI Taxonomy" id="930990"/>
    <lineage>
        <taxon>Eukaryota</taxon>
        <taxon>Fungi</taxon>
        <taxon>Dikarya</taxon>
        <taxon>Basidiomycota</taxon>
        <taxon>Agaricomycotina</taxon>
        <taxon>Agaricomycetes</taxon>
        <taxon>Cantharellales</taxon>
        <taxon>Botryobasidiaceae</taxon>
        <taxon>Botryobasidium</taxon>
    </lineage>
</organism>
<reference evidence="3" key="1">
    <citation type="journal article" date="2014" name="Proc. Natl. Acad. Sci. U.S.A.">
        <title>Extensive sampling of basidiomycete genomes demonstrates inadequacy of the white-rot/brown-rot paradigm for wood decay fungi.</title>
        <authorList>
            <person name="Riley R."/>
            <person name="Salamov A.A."/>
            <person name="Brown D.W."/>
            <person name="Nagy L.G."/>
            <person name="Floudas D."/>
            <person name="Held B.W."/>
            <person name="Levasseur A."/>
            <person name="Lombard V."/>
            <person name="Morin E."/>
            <person name="Otillar R."/>
            <person name="Lindquist E.A."/>
            <person name="Sun H."/>
            <person name="LaButti K.M."/>
            <person name="Schmutz J."/>
            <person name="Jabbour D."/>
            <person name="Luo H."/>
            <person name="Baker S.E."/>
            <person name="Pisabarro A.G."/>
            <person name="Walton J.D."/>
            <person name="Blanchette R.A."/>
            <person name="Henrissat B."/>
            <person name="Martin F."/>
            <person name="Cullen D."/>
            <person name="Hibbett D.S."/>
            <person name="Grigoriev I.V."/>
        </authorList>
    </citation>
    <scope>NUCLEOTIDE SEQUENCE [LARGE SCALE GENOMIC DNA]</scope>
    <source>
        <strain evidence="3">FD-172 SS1</strain>
    </source>
</reference>
<evidence type="ECO:0000313" key="2">
    <source>
        <dbReference type="EMBL" id="KDQ05652.1"/>
    </source>
</evidence>
<protein>
    <submittedName>
        <fullName evidence="2">Uncharacterized protein</fullName>
    </submittedName>
</protein>
<feature type="compositionally biased region" description="Basic residues" evidence="1">
    <location>
        <begin position="181"/>
        <end position="191"/>
    </location>
</feature>
<accession>A0A067M195</accession>
<dbReference type="AlphaFoldDB" id="A0A067M195"/>
<evidence type="ECO:0000256" key="1">
    <source>
        <dbReference type="SAM" id="MobiDB-lite"/>
    </source>
</evidence>
<feature type="region of interest" description="Disordered" evidence="1">
    <location>
        <begin position="1"/>
        <end position="21"/>
    </location>
</feature>
<dbReference type="Proteomes" id="UP000027195">
    <property type="component" value="Unassembled WGS sequence"/>
</dbReference>
<feature type="region of interest" description="Disordered" evidence="1">
    <location>
        <begin position="181"/>
        <end position="201"/>
    </location>
</feature>
<dbReference type="STRING" id="930990.A0A067M195"/>
<evidence type="ECO:0000313" key="3">
    <source>
        <dbReference type="Proteomes" id="UP000027195"/>
    </source>
</evidence>
<gene>
    <name evidence="2" type="ORF">BOTBODRAFT_182364</name>
</gene>
<keyword evidence="3" id="KW-1185">Reference proteome</keyword>
<dbReference type="HOGENOM" id="CLU_918240_0_0_1"/>
<dbReference type="EMBL" id="KL198216">
    <property type="protein sequence ID" value="KDQ05652.1"/>
    <property type="molecule type" value="Genomic_DNA"/>
</dbReference>
<proteinExistence type="predicted"/>
<dbReference type="InParanoid" id="A0A067M195"/>
<sequence length="303" mass="33534">MAQVSTDDQPEPPVTTELSEDPTVTDLLIQGMELQNLQSYTRKLLKRKGEVPGVKALIKDQRWRIRAQLAAYEPWRAIHLPVTPLPPIVNMDSESTTPAATTAASATSALGLTPVTAPLPLPSTTDQPELYPVILPSSFSKTEQERHGMADLVCLERDLREKAASEALDLVRVAVKRRAHGISEKRSHKSTRGQQANTRMESRIKRLSTEVDKAADQYHVAYTALLALGMPTDHPVFKELLPEHLSVGSMIWGKDFLGAGRSRLPWIWLTPNVGGTPEDWSKEGCYGFNHGHISADGKRRLNL</sequence>
<dbReference type="OrthoDB" id="2618192at2759"/>